<dbReference type="PANTHER" id="PTHR39468">
    <property type="entry name" value="CHROMOSOME 7, WHOLE GENOME SHOTGUN SEQUENCE"/>
    <property type="match status" value="1"/>
</dbReference>
<dbReference type="EMBL" id="ML994610">
    <property type="protein sequence ID" value="KAF2195414.1"/>
    <property type="molecule type" value="Genomic_DNA"/>
</dbReference>
<reference evidence="3" key="1">
    <citation type="journal article" date="2020" name="Stud. Mycol.">
        <title>101 Dothideomycetes genomes: a test case for predicting lifestyles and emergence of pathogens.</title>
        <authorList>
            <person name="Haridas S."/>
            <person name="Albert R."/>
            <person name="Binder M."/>
            <person name="Bloem J."/>
            <person name="Labutti K."/>
            <person name="Salamov A."/>
            <person name="Andreopoulos B."/>
            <person name="Baker S."/>
            <person name="Barry K."/>
            <person name="Bills G."/>
            <person name="Bluhm B."/>
            <person name="Cannon C."/>
            <person name="Castanera R."/>
            <person name="Culley D."/>
            <person name="Daum C."/>
            <person name="Ezra D."/>
            <person name="Gonzalez J."/>
            <person name="Henrissat B."/>
            <person name="Kuo A."/>
            <person name="Liang C."/>
            <person name="Lipzen A."/>
            <person name="Lutzoni F."/>
            <person name="Magnuson J."/>
            <person name="Mondo S."/>
            <person name="Nolan M."/>
            <person name="Ohm R."/>
            <person name="Pangilinan J."/>
            <person name="Park H.-J."/>
            <person name="Ramirez L."/>
            <person name="Alfaro M."/>
            <person name="Sun H."/>
            <person name="Tritt A."/>
            <person name="Yoshinaga Y."/>
            <person name="Zwiers L.-H."/>
            <person name="Turgeon B."/>
            <person name="Goodwin S."/>
            <person name="Spatafora J."/>
            <person name="Crous P."/>
            <person name="Grigoriev I."/>
        </authorList>
    </citation>
    <scope>NUCLEOTIDE SEQUENCE</scope>
    <source>
        <strain evidence="3">CBS 207.26</strain>
    </source>
</reference>
<organism evidence="3 4">
    <name type="scientific">Zopfia rhizophila CBS 207.26</name>
    <dbReference type="NCBI Taxonomy" id="1314779"/>
    <lineage>
        <taxon>Eukaryota</taxon>
        <taxon>Fungi</taxon>
        <taxon>Dikarya</taxon>
        <taxon>Ascomycota</taxon>
        <taxon>Pezizomycotina</taxon>
        <taxon>Dothideomycetes</taxon>
        <taxon>Dothideomycetes incertae sedis</taxon>
        <taxon>Zopfiaceae</taxon>
        <taxon>Zopfia</taxon>
    </lineage>
</organism>
<name>A0A6A6EV19_9PEZI</name>
<dbReference type="InterPro" id="IPR040009">
    <property type="entry name" value="Mtf2/C5D6.12-like"/>
</dbReference>
<feature type="region of interest" description="Disordered" evidence="1">
    <location>
        <begin position="237"/>
        <end position="302"/>
    </location>
</feature>
<evidence type="ECO:0000313" key="4">
    <source>
        <dbReference type="Proteomes" id="UP000800200"/>
    </source>
</evidence>
<evidence type="ECO:0000256" key="1">
    <source>
        <dbReference type="SAM" id="MobiDB-lite"/>
    </source>
</evidence>
<proteinExistence type="predicted"/>
<accession>A0A6A6EV19</accession>
<dbReference type="GO" id="GO:0005739">
    <property type="term" value="C:mitochondrion"/>
    <property type="evidence" value="ECO:0007669"/>
    <property type="project" value="InterPro"/>
</dbReference>
<dbReference type="Proteomes" id="UP000800200">
    <property type="component" value="Unassembled WGS sequence"/>
</dbReference>
<feature type="domain" description="Mtf2-like C-terminal" evidence="2">
    <location>
        <begin position="199"/>
        <end position="407"/>
    </location>
</feature>
<protein>
    <recommendedName>
        <fullName evidence="2">Mtf2-like C-terminal domain-containing protein</fullName>
    </recommendedName>
</protein>
<evidence type="ECO:0000259" key="2">
    <source>
        <dbReference type="Pfam" id="PF19189"/>
    </source>
</evidence>
<dbReference type="InterPro" id="IPR043837">
    <property type="entry name" value="Mtf2-like_C"/>
</dbReference>
<sequence>MSLQRSTFRALSHSRASKFLSSPKTLLPFLYYTATIQQWKPAVYLIFHRNVSSRSSQNDDIPFEDSADLPPSIDGPEAKSICSSTITGTERAAFEKLYKKFSTESEPQNEAPSVSSQDQIAHEYAEEDEDDSLGAETLDSVFDAVLAGHKPKGLRPKKPRENLATLAQSILKPKVAEAKQKSRQEAIKEAARIKRIREEERKRVIELLNNAETDREIWQVLEREVFDMIRRLDLDGQKMEAESNTPKKRRGGQAKPSTESEIAPDTTISSTDSPFETSPESSSTENEEASQDQDQKPAETDPRILFPNYPIHLIHATTFLRDHFPSSPLPLSILPAIKSLGRSSYALGATTALYNLLLRTAWIQHSSYDLIDDLLTDMDNGGIEFDVNTLSLLDHILEEFDEARKGRFGELIRDVWTLERFGTGAKKVRVWRDVVGQRLGAWAGKRKQEGGLVRTYYRETREGETRGFLARREMGPRDEVAMRAKRESGPKGEKVLKKGWSRSHLGGLGS</sequence>
<feature type="compositionally biased region" description="Basic and acidic residues" evidence="1">
    <location>
        <begin position="475"/>
        <end position="496"/>
    </location>
</feature>
<dbReference type="AlphaFoldDB" id="A0A6A6EV19"/>
<dbReference type="OrthoDB" id="2444174at2759"/>
<feature type="compositionally biased region" description="Basic and acidic residues" evidence="1">
    <location>
        <begin position="293"/>
        <end position="302"/>
    </location>
</feature>
<feature type="region of interest" description="Disordered" evidence="1">
    <location>
        <begin position="54"/>
        <end position="84"/>
    </location>
</feature>
<keyword evidence="4" id="KW-1185">Reference proteome</keyword>
<gene>
    <name evidence="3" type="ORF">K469DRAFT_11317</name>
</gene>
<feature type="compositionally biased region" description="Low complexity" evidence="1">
    <location>
        <begin position="269"/>
        <end position="284"/>
    </location>
</feature>
<dbReference type="Pfam" id="PF19189">
    <property type="entry name" value="Mtf2"/>
    <property type="match status" value="1"/>
</dbReference>
<dbReference type="PANTHER" id="PTHR39468:SF1">
    <property type="entry name" value="MTF2-LIKE C-TERMINAL DOMAIN-CONTAINING PROTEIN"/>
    <property type="match status" value="1"/>
</dbReference>
<feature type="region of interest" description="Disordered" evidence="1">
    <location>
        <begin position="475"/>
        <end position="510"/>
    </location>
</feature>
<evidence type="ECO:0000313" key="3">
    <source>
        <dbReference type="EMBL" id="KAF2195414.1"/>
    </source>
</evidence>